<dbReference type="PROSITE" id="PS50893">
    <property type="entry name" value="ABC_TRANSPORTER_2"/>
    <property type="match status" value="2"/>
</dbReference>
<accession>A0A9P9DIX0</accession>
<feature type="transmembrane region" description="Helical" evidence="13">
    <location>
        <begin position="852"/>
        <end position="870"/>
    </location>
</feature>
<keyword evidence="8" id="KW-0067">ATP-binding</keyword>
<feature type="domain" description="ABC transmembrane type-1" evidence="15">
    <location>
        <begin position="707"/>
        <end position="994"/>
    </location>
</feature>
<dbReference type="PANTHER" id="PTHR43394">
    <property type="entry name" value="ATP-DEPENDENT PERMEASE MDL1, MITOCHONDRIAL"/>
    <property type="match status" value="1"/>
</dbReference>
<dbReference type="FunFam" id="1.20.1560.10:FF:000057">
    <property type="entry name" value="ABC multidrug transporter SitT"/>
    <property type="match status" value="1"/>
</dbReference>
<reference evidence="16" key="1">
    <citation type="journal article" date="2021" name="Nat. Commun.">
        <title>Genetic determinants of endophytism in the Arabidopsis root mycobiome.</title>
        <authorList>
            <person name="Mesny F."/>
            <person name="Miyauchi S."/>
            <person name="Thiergart T."/>
            <person name="Pickel B."/>
            <person name="Atanasova L."/>
            <person name="Karlsson M."/>
            <person name="Huettel B."/>
            <person name="Barry K.W."/>
            <person name="Haridas S."/>
            <person name="Chen C."/>
            <person name="Bauer D."/>
            <person name="Andreopoulos W."/>
            <person name="Pangilinan J."/>
            <person name="LaButti K."/>
            <person name="Riley R."/>
            <person name="Lipzen A."/>
            <person name="Clum A."/>
            <person name="Drula E."/>
            <person name="Henrissat B."/>
            <person name="Kohler A."/>
            <person name="Grigoriev I.V."/>
            <person name="Martin F.M."/>
            <person name="Hacquard S."/>
        </authorList>
    </citation>
    <scope>NUCLEOTIDE SEQUENCE</scope>
    <source>
        <strain evidence="16">MPI-CAGE-AT-0021</strain>
    </source>
</reference>
<keyword evidence="17" id="KW-1185">Reference proteome</keyword>
<feature type="domain" description="ABC transmembrane type-1" evidence="15">
    <location>
        <begin position="52"/>
        <end position="343"/>
    </location>
</feature>
<dbReference type="InterPro" id="IPR003593">
    <property type="entry name" value="AAA+_ATPase"/>
</dbReference>
<dbReference type="Pfam" id="PF00005">
    <property type="entry name" value="ABC_tran"/>
    <property type="match status" value="2"/>
</dbReference>
<evidence type="ECO:0000256" key="11">
    <source>
        <dbReference type="ARBA" id="ARBA00023180"/>
    </source>
</evidence>
<feature type="transmembrane region" description="Helical" evidence="13">
    <location>
        <begin position="704"/>
        <end position="727"/>
    </location>
</feature>
<feature type="compositionally biased region" description="Basic and acidic residues" evidence="12">
    <location>
        <begin position="1"/>
        <end position="15"/>
    </location>
</feature>
<dbReference type="GO" id="GO:0090374">
    <property type="term" value="P:oligopeptide export from mitochondrion"/>
    <property type="evidence" value="ECO:0007669"/>
    <property type="project" value="TreeGrafter"/>
</dbReference>
<dbReference type="InterPro" id="IPR036640">
    <property type="entry name" value="ABC1_TM_sf"/>
</dbReference>
<proteinExistence type="inferred from homology"/>
<dbReference type="FunFam" id="3.40.50.300:FF:001530">
    <property type="entry name" value="ABC multidrug transporter (Eurofung)"/>
    <property type="match status" value="1"/>
</dbReference>
<dbReference type="FunFam" id="3.40.50.300:FF:000913">
    <property type="entry name" value="ABC multidrug transporter SitT"/>
    <property type="match status" value="1"/>
</dbReference>
<protein>
    <submittedName>
        <fullName evidence="16">Multidrug resistance protein</fullName>
    </submittedName>
</protein>
<evidence type="ECO:0000256" key="12">
    <source>
        <dbReference type="SAM" id="MobiDB-lite"/>
    </source>
</evidence>
<feature type="transmembrane region" description="Helical" evidence="13">
    <location>
        <begin position="48"/>
        <end position="72"/>
    </location>
</feature>
<keyword evidence="9 13" id="KW-1133">Transmembrane helix</keyword>
<dbReference type="GO" id="GO:0005743">
    <property type="term" value="C:mitochondrial inner membrane"/>
    <property type="evidence" value="ECO:0007669"/>
    <property type="project" value="TreeGrafter"/>
</dbReference>
<dbReference type="InterPro" id="IPR003439">
    <property type="entry name" value="ABC_transporter-like_ATP-bd"/>
</dbReference>
<feature type="transmembrane region" description="Helical" evidence="13">
    <location>
        <begin position="317"/>
        <end position="339"/>
    </location>
</feature>
<evidence type="ECO:0000256" key="8">
    <source>
        <dbReference type="ARBA" id="ARBA00022840"/>
    </source>
</evidence>
<dbReference type="GO" id="GO:0005524">
    <property type="term" value="F:ATP binding"/>
    <property type="evidence" value="ECO:0007669"/>
    <property type="project" value="UniProtKB-KW"/>
</dbReference>
<dbReference type="SUPFAM" id="SSF52540">
    <property type="entry name" value="P-loop containing nucleoside triphosphate hydrolases"/>
    <property type="match status" value="2"/>
</dbReference>
<feature type="transmembrane region" description="Helical" evidence="13">
    <location>
        <begin position="278"/>
        <end position="302"/>
    </location>
</feature>
<evidence type="ECO:0000256" key="3">
    <source>
        <dbReference type="ARBA" id="ARBA00007577"/>
    </source>
</evidence>
<evidence type="ECO:0000256" key="13">
    <source>
        <dbReference type="SAM" id="Phobius"/>
    </source>
</evidence>
<dbReference type="OrthoDB" id="6500128at2759"/>
<keyword evidence="5 13" id="KW-0812">Transmembrane</keyword>
<keyword evidence="11" id="KW-0325">Glycoprotein</keyword>
<evidence type="ECO:0000256" key="6">
    <source>
        <dbReference type="ARBA" id="ARBA00022737"/>
    </source>
</evidence>
<evidence type="ECO:0000256" key="2">
    <source>
        <dbReference type="ARBA" id="ARBA00004308"/>
    </source>
</evidence>
<evidence type="ECO:0000256" key="5">
    <source>
        <dbReference type="ARBA" id="ARBA00022692"/>
    </source>
</evidence>
<dbReference type="CDD" id="cd18577">
    <property type="entry name" value="ABC_6TM_Pgp_ABCB1_D1_like"/>
    <property type="match status" value="1"/>
</dbReference>
<feature type="transmembrane region" description="Helical" evidence="13">
    <location>
        <begin position="929"/>
        <end position="953"/>
    </location>
</feature>
<dbReference type="InterPro" id="IPR027417">
    <property type="entry name" value="P-loop_NTPase"/>
</dbReference>
<evidence type="ECO:0000313" key="17">
    <source>
        <dbReference type="Proteomes" id="UP000717696"/>
    </source>
</evidence>
<dbReference type="InterPro" id="IPR039421">
    <property type="entry name" value="Type_1_exporter"/>
</dbReference>
<dbReference type="Gene3D" id="1.20.1560.10">
    <property type="entry name" value="ABC transporter type 1, transmembrane domain"/>
    <property type="match status" value="1"/>
</dbReference>
<feature type="transmembrane region" description="Helical" evidence="13">
    <location>
        <begin position="199"/>
        <end position="220"/>
    </location>
</feature>
<feature type="region of interest" description="Disordered" evidence="12">
    <location>
        <begin position="1"/>
        <end position="26"/>
    </location>
</feature>
<comment type="caution">
    <text evidence="16">The sequence shown here is derived from an EMBL/GenBank/DDBJ whole genome shotgun (WGS) entry which is preliminary data.</text>
</comment>
<feature type="compositionally biased region" description="Polar residues" evidence="12">
    <location>
        <begin position="16"/>
        <end position="25"/>
    </location>
</feature>
<dbReference type="SUPFAM" id="SSF90123">
    <property type="entry name" value="ABC transporter transmembrane region"/>
    <property type="match status" value="2"/>
</dbReference>
<dbReference type="SMART" id="SM00382">
    <property type="entry name" value="AAA"/>
    <property type="match status" value="2"/>
</dbReference>
<dbReference type="Proteomes" id="UP000717696">
    <property type="component" value="Unassembled WGS sequence"/>
</dbReference>
<dbReference type="InterPro" id="IPR017871">
    <property type="entry name" value="ABC_transporter-like_CS"/>
</dbReference>
<comment type="subcellular location">
    <subcellularLocation>
        <location evidence="2">Endomembrane system</location>
    </subcellularLocation>
    <subcellularLocation>
        <location evidence="1">Membrane</location>
        <topology evidence="1">Multi-pass membrane protein</topology>
    </subcellularLocation>
</comment>
<evidence type="ECO:0000256" key="7">
    <source>
        <dbReference type="ARBA" id="ARBA00022741"/>
    </source>
</evidence>
<keyword evidence="10 13" id="KW-0472">Membrane</keyword>
<feature type="compositionally biased region" description="Acidic residues" evidence="12">
    <location>
        <begin position="638"/>
        <end position="654"/>
    </location>
</feature>
<feature type="transmembrane region" description="Helical" evidence="13">
    <location>
        <begin position="175"/>
        <end position="193"/>
    </location>
</feature>
<evidence type="ECO:0000256" key="10">
    <source>
        <dbReference type="ARBA" id="ARBA00023136"/>
    </source>
</evidence>
<organism evidence="16 17">
    <name type="scientific">Dactylonectria estremocensis</name>
    <dbReference type="NCBI Taxonomy" id="1079267"/>
    <lineage>
        <taxon>Eukaryota</taxon>
        <taxon>Fungi</taxon>
        <taxon>Dikarya</taxon>
        <taxon>Ascomycota</taxon>
        <taxon>Pezizomycotina</taxon>
        <taxon>Sordariomycetes</taxon>
        <taxon>Hypocreomycetidae</taxon>
        <taxon>Hypocreales</taxon>
        <taxon>Nectriaceae</taxon>
        <taxon>Dactylonectria</taxon>
    </lineage>
</organism>
<evidence type="ECO:0000256" key="9">
    <source>
        <dbReference type="ARBA" id="ARBA00022989"/>
    </source>
</evidence>
<dbReference type="CDD" id="cd18578">
    <property type="entry name" value="ABC_6TM_Pgp_ABCB1_D2_like"/>
    <property type="match status" value="1"/>
</dbReference>
<dbReference type="AlphaFoldDB" id="A0A9P9DIX0"/>
<feature type="transmembrane region" description="Helical" evidence="13">
    <location>
        <begin position="965"/>
        <end position="988"/>
    </location>
</feature>
<dbReference type="GO" id="GO:0015421">
    <property type="term" value="F:ABC-type oligopeptide transporter activity"/>
    <property type="evidence" value="ECO:0007669"/>
    <property type="project" value="TreeGrafter"/>
</dbReference>
<dbReference type="PANTHER" id="PTHR43394:SF27">
    <property type="entry name" value="ATP-DEPENDENT TRANSLOCASE ABCB1-LIKE"/>
    <property type="match status" value="1"/>
</dbReference>
<feature type="transmembrane region" description="Helical" evidence="13">
    <location>
        <begin position="826"/>
        <end position="846"/>
    </location>
</feature>
<gene>
    <name evidence="16" type="ORF">B0J13DRAFT_649070</name>
</gene>
<feature type="region of interest" description="Disordered" evidence="12">
    <location>
        <begin position="628"/>
        <end position="668"/>
    </location>
</feature>
<feature type="domain" description="ABC transporter" evidence="14">
    <location>
        <begin position="378"/>
        <end position="623"/>
    </location>
</feature>
<name>A0A9P9DIX0_9HYPO</name>
<comment type="similarity">
    <text evidence="3">Belongs to the ABC transporter superfamily. ABCB family. Multidrug resistance exporter (TC 3.A.1.201) subfamily.</text>
</comment>
<evidence type="ECO:0000259" key="14">
    <source>
        <dbReference type="PROSITE" id="PS50893"/>
    </source>
</evidence>
<dbReference type="GO" id="GO:0016887">
    <property type="term" value="F:ATP hydrolysis activity"/>
    <property type="evidence" value="ECO:0007669"/>
    <property type="project" value="InterPro"/>
</dbReference>
<feature type="domain" description="ABC transporter" evidence="14">
    <location>
        <begin position="1029"/>
        <end position="1272"/>
    </location>
</feature>
<feature type="transmembrane region" description="Helical" evidence="13">
    <location>
        <begin position="747"/>
        <end position="774"/>
    </location>
</feature>
<keyword evidence="4" id="KW-0813">Transport</keyword>
<feature type="transmembrane region" description="Helical" evidence="13">
    <location>
        <begin position="99"/>
        <end position="126"/>
    </location>
</feature>
<dbReference type="PROSITE" id="PS50929">
    <property type="entry name" value="ABC_TM1F"/>
    <property type="match status" value="2"/>
</dbReference>
<evidence type="ECO:0000313" key="16">
    <source>
        <dbReference type="EMBL" id="KAH7120310.1"/>
    </source>
</evidence>
<evidence type="ECO:0000259" key="15">
    <source>
        <dbReference type="PROSITE" id="PS50929"/>
    </source>
</evidence>
<dbReference type="Pfam" id="PF00664">
    <property type="entry name" value="ABC_membrane"/>
    <property type="match status" value="2"/>
</dbReference>
<evidence type="ECO:0000256" key="1">
    <source>
        <dbReference type="ARBA" id="ARBA00004141"/>
    </source>
</evidence>
<dbReference type="PROSITE" id="PS00211">
    <property type="entry name" value="ABC_TRANSPORTER_1"/>
    <property type="match status" value="2"/>
</dbReference>
<dbReference type="CDD" id="cd03249">
    <property type="entry name" value="ABC_MTABC3_MDL1_MDL2"/>
    <property type="match status" value="2"/>
</dbReference>
<dbReference type="InterPro" id="IPR011527">
    <property type="entry name" value="ABC1_TM_dom"/>
</dbReference>
<feature type="compositionally biased region" description="Polar residues" evidence="12">
    <location>
        <begin position="628"/>
        <end position="637"/>
    </location>
</feature>
<keyword evidence="6" id="KW-0677">Repeat</keyword>
<evidence type="ECO:0000256" key="4">
    <source>
        <dbReference type="ARBA" id="ARBA00022448"/>
    </source>
</evidence>
<dbReference type="GO" id="GO:0012505">
    <property type="term" value="C:endomembrane system"/>
    <property type="evidence" value="ECO:0007669"/>
    <property type="project" value="UniProtKB-SubCell"/>
</dbReference>
<keyword evidence="7" id="KW-0547">Nucleotide-binding</keyword>
<dbReference type="EMBL" id="JAGMUU010000028">
    <property type="protein sequence ID" value="KAH7120310.1"/>
    <property type="molecule type" value="Genomic_DNA"/>
</dbReference>
<sequence length="1275" mass="139677">MGTTEKTERAAKTRESTTPGGNVETQDVDLGAGEGYTRIFRYATPTEYYMQAVATFCAVASGVSMAMVNLVFGKFITVITNYATGASTPANFRSEAAKLALYFFSIGLVRFVFSYGYSVLFTLAAYRITRNIRCLYLKAGISQEIAYFDAGIGGSIAMQATSNGKLIQAGISEKLGLVVQGLACFISAFILAFITQWKLTLICCCIAPATLIVMGVSSTFEALIETSILKVHAQGGSFAESILSSARNVQAFGLRAKLVRDFDKFLDQAHELGNKKNIILGCMFSAEYFVIFAGMGLCFWQAVRMIARGEVDKPGDVFIVLMSVIIASSSLTSIAPYLIDFSRASSAAAELFRLMDRSSVIDPFDESGEQPSEIEGVIECDDVTFSYPMRPGVTVLQNFTLRIPVGKVTALVGASGSGKSTIIGLIERWYNPVSGSVKLDGRPIDKLNVQWLRKHVRLVQQEPVLFSGTVYDNIVKGLVGTPWENESREVKMARVQEAAKVAFAHEFISALPNGYETSIGERGGLLSGGQKQRVAIARSVISQPRILLLDEATSALDPHAEEIVQQALDNVSQGRTTVTIAHKLATIRNADNIVVMDKGCIVEQGTHHSLLEADGAYARLVKAQDLSTSTTSGFESDGSTEGDRDDSADEMEDNEHERTMTRYSTTTKGRLESDMDRDDFDKWKNIGFLQTVWKIVKSTPELHLAYLTLAVACMAAAAAYPGQAILMSRFIEVFKFSGSAMQKKGNFFALMFFAMACGCLVIYFIVGFASNVIAQTLNHKYRKQIMNDVLRQDLRFFDRPENTTGALSSRVDSYPQAVFELMGFNIALIFTSVVGVTSCSIVALAYGWKLGVVIIFAGLPPLLASGYARIRMEATMDAQISKRFSMSASIASEAINAIRTVSSLAIENSVLDAYNKELEHAISDSLRPIFLIMLPFAFTQSVEYAFQALGFWYGCRLVSFGELSMVNFFVAFLGVFFSGQQASILFGFAGSMTKATNAANYLFWLEQLTPNIRETAENRNHGPNGFKTLDINGVQFSYPMRPDARILRGIDLKTKQGQFIAFVGASGCGKSTMIAMLERFYDPVHGHLVLDGKNLDEINPWLYRKEVALVQQEPKLYPGTIRENISMGLPTEDISSVPEADVIAACRSANAWDFVSSLPEGLNTPCGSNGLQLSGGQRQRIAIARALIRNPRLLLLDEATSALDTQSERVVQDALSEAAKTGDRITIAVAHRLSTVRYADTICVFHNGRILVMGTHDELLAKSDMYRRMCEAQNL</sequence>
<dbReference type="Gene3D" id="3.40.50.300">
    <property type="entry name" value="P-loop containing nucleotide triphosphate hydrolases"/>
    <property type="match status" value="2"/>
</dbReference>